<evidence type="ECO:0000313" key="4">
    <source>
        <dbReference type="Proteomes" id="UP000601223"/>
    </source>
</evidence>
<name>A0A8J3NPU6_9ACTN</name>
<proteinExistence type="predicted"/>
<dbReference type="Gene3D" id="2.40.128.340">
    <property type="match status" value="1"/>
</dbReference>
<comment type="caution">
    <text evidence="3">The sequence shown here is derived from an EMBL/GenBank/DDBJ whole genome shotgun (WGS) entry which is preliminary data.</text>
</comment>
<dbReference type="Proteomes" id="UP000601223">
    <property type="component" value="Unassembled WGS sequence"/>
</dbReference>
<dbReference type="InterPro" id="IPR028994">
    <property type="entry name" value="Integrin_alpha_N"/>
</dbReference>
<reference evidence="3 4" key="1">
    <citation type="submission" date="2021-01" db="EMBL/GenBank/DDBJ databases">
        <title>Whole genome shotgun sequence of Catellatospora bangladeshensis NBRC 107357.</title>
        <authorList>
            <person name="Komaki H."/>
            <person name="Tamura T."/>
        </authorList>
    </citation>
    <scope>NUCLEOTIDE SEQUENCE [LARGE SCALE GENOMIC DNA]</scope>
    <source>
        <strain evidence="3 4">NBRC 107357</strain>
    </source>
</reference>
<protein>
    <recommendedName>
        <fullName evidence="5">DUF4185 domain-containing protein</fullName>
    </recommendedName>
</protein>
<dbReference type="PANTHER" id="PTHR46580">
    <property type="entry name" value="SENSOR KINASE-RELATED"/>
    <property type="match status" value="1"/>
</dbReference>
<keyword evidence="4" id="KW-1185">Reference proteome</keyword>
<evidence type="ECO:0008006" key="5">
    <source>
        <dbReference type="Google" id="ProtNLM"/>
    </source>
</evidence>
<organism evidence="3 4">
    <name type="scientific">Catellatospora bangladeshensis</name>
    <dbReference type="NCBI Taxonomy" id="310355"/>
    <lineage>
        <taxon>Bacteria</taxon>
        <taxon>Bacillati</taxon>
        <taxon>Actinomycetota</taxon>
        <taxon>Actinomycetes</taxon>
        <taxon>Micromonosporales</taxon>
        <taxon>Micromonosporaceae</taxon>
        <taxon>Catellatospora</taxon>
    </lineage>
</organism>
<dbReference type="InterPro" id="IPR013517">
    <property type="entry name" value="FG-GAP"/>
</dbReference>
<dbReference type="Pfam" id="PF13517">
    <property type="entry name" value="FG-GAP_3"/>
    <property type="match status" value="2"/>
</dbReference>
<dbReference type="SUPFAM" id="SSF69318">
    <property type="entry name" value="Integrin alpha N-terminal domain"/>
    <property type="match status" value="1"/>
</dbReference>
<dbReference type="Gene3D" id="2.130.10.130">
    <property type="entry name" value="Integrin alpha, N-terminal"/>
    <property type="match status" value="1"/>
</dbReference>
<feature type="chain" id="PRO_5035307320" description="DUF4185 domain-containing protein" evidence="2">
    <location>
        <begin position="22"/>
        <end position="864"/>
    </location>
</feature>
<keyword evidence="1 2" id="KW-0732">Signal</keyword>
<dbReference type="RefSeq" id="WP_239126334.1">
    <property type="nucleotide sequence ID" value="NZ_BONF01000066.1"/>
</dbReference>
<feature type="signal peptide" evidence="2">
    <location>
        <begin position="1"/>
        <end position="21"/>
    </location>
</feature>
<dbReference type="AlphaFoldDB" id="A0A8J3NPU6"/>
<evidence type="ECO:0000256" key="2">
    <source>
        <dbReference type="SAM" id="SignalP"/>
    </source>
</evidence>
<gene>
    <name evidence="3" type="ORF">Cba03nite_76790</name>
</gene>
<sequence length="864" mass="92485">MRLPHRLLPAVLAAGLLAAAAAVTPPSGPEQAPRLVPAASTPPASTFFATTSIGSRATTQANGDGDLWANCWSDDDHVYTAHGDGKGFGGTFSDIGVNRVTGMPGSLVGTTLALGDQVGQVWTANHTRKPTGMACVDGALYLAVQDLALDFDDAPAATIARSNDKGRTWTWNRSAPMFGGGAFTTIMFLDYGRNYANAIDGYVYAYGLDHNWRDSFANRVPDPVDVFLARVPRAQIQTRSAWQFVSGFDGSGNPLWSSNIASRYPVLHDDRRIYPDVYTAGRVRNLSVISQGGVVYNKPLNRYLYTSWTEYTFEFYESPTPWGPWKPFVSKDFGGYPWTTSKHGGYATTLPSKYISADGRSAWLQSNVCPCGGGGTAVYTYSLRPISLVPYTPTSAANGYDPARNLAREPGTVPVERVAHYGNTHFLNDNVRNVSEDDWNDERKPESWWGYTWPRRYAMNKVVFTSGAGFADGGWFAANLRVQVRRNHQWTDVRGLKISPLYPYNNTAVPYKTYTLGFDPVDGDGIRIIGAPGGTRTFTSIAELEVYFGSYAGMPLAGSSTDLTGDGRDDAVVFTQNALADVYVGASTGSSFNGGVKWHDMFSLPGETPLTGDFNGDNKDDLVTFTRGTLGDVYVALSNGGGLGASTKWHEWFAPAVESPGVGDFNGDGRDDIVTFVQDGNGDVFVSLSSGSSFGAAAKWHEFFAPPGEFPAVGDVNGDGRDDIITFTQGNTGDVYVALSTGAGFGPGLLWHDAYAWGGQTPRVGDVNGDGRADIVAFVQGSDDVYVALSTGSGFGAAALWHNAFAPLGQFPYLGDVNGDGRADAIAFSSDGEADVFAALSNGSSFGTAVKWNDFFGLPGETAF</sequence>
<evidence type="ECO:0000313" key="3">
    <source>
        <dbReference type="EMBL" id="GIF86330.1"/>
    </source>
</evidence>
<dbReference type="PANTHER" id="PTHR46580:SF2">
    <property type="entry name" value="MAM DOMAIN-CONTAINING PROTEIN"/>
    <property type="match status" value="1"/>
</dbReference>
<evidence type="ECO:0000256" key="1">
    <source>
        <dbReference type="ARBA" id="ARBA00022729"/>
    </source>
</evidence>
<dbReference type="EMBL" id="BONF01000066">
    <property type="protein sequence ID" value="GIF86330.1"/>
    <property type="molecule type" value="Genomic_DNA"/>
</dbReference>
<accession>A0A8J3NPU6</accession>
<dbReference type="Gene3D" id="2.60.120.260">
    <property type="entry name" value="Galactose-binding domain-like"/>
    <property type="match status" value="1"/>
</dbReference>